<sequence>MSVVDLGFDLGTTVTKVCAVTPDGLALLDRSAATAWREQGQGRLDRSPQSVLDAVEALLAETAAALGPDVTVRSVGFTSMAEAGVLVDAEGHAHSPVIAWHDPRGSEQAAALPPALAEAFPAYTGLPVSHVASFFKLLWLRDEGLELRGLQWLSVPEWVILNLGGRRVAELSLLGRTGLLDVHTDGPWMPALDHLGVGADFLPAIVSAGAPAGTVRQDHPVPTLRGAVLTVAGHDHAVAAAAVGCGAPGSALDSFGTAEAYLAAASHVPEPAVVRQLALEGISVYPHVVRGSTGFIGGTRTGLVLKRVQRVLGAEHEPARGALDAATLALAPGDTAGVRITGFHMEDHEVGIHLGSEAHTPAHVWRAALDGGTARGRQLLATLHAAGAGVDHLVVAGGWTRMRSIVQAREVLAPLVEVAEVEQPGTWGAARFGAWAARSPDGPGPDRRPPAEWFSRRLATVPARPTAAAQTPITEEITP</sequence>
<dbReference type="Gene3D" id="3.30.420.40">
    <property type="match status" value="2"/>
</dbReference>
<dbReference type="InterPro" id="IPR018484">
    <property type="entry name" value="FGGY_N"/>
</dbReference>
<dbReference type="Proteomes" id="UP000233781">
    <property type="component" value="Unassembled WGS sequence"/>
</dbReference>
<dbReference type="OrthoDB" id="9782710at2"/>
<organism evidence="6 7">
    <name type="scientific">Phycicoccus duodecadis</name>
    <dbReference type="NCBI Taxonomy" id="173053"/>
    <lineage>
        <taxon>Bacteria</taxon>
        <taxon>Bacillati</taxon>
        <taxon>Actinomycetota</taxon>
        <taxon>Actinomycetes</taxon>
        <taxon>Micrococcales</taxon>
        <taxon>Intrasporangiaceae</taxon>
        <taxon>Phycicoccus</taxon>
    </lineage>
</organism>
<name>A0A2N3YK81_9MICO</name>
<evidence type="ECO:0000256" key="2">
    <source>
        <dbReference type="ARBA" id="ARBA00022679"/>
    </source>
</evidence>
<feature type="domain" description="Carbohydrate kinase FGGY N-terminal" evidence="5">
    <location>
        <begin position="6"/>
        <end position="240"/>
    </location>
</feature>
<dbReference type="EMBL" id="PJNE01000001">
    <property type="protein sequence ID" value="PKW27264.1"/>
    <property type="molecule type" value="Genomic_DNA"/>
</dbReference>
<accession>A0A2N3YK81</accession>
<evidence type="ECO:0000313" key="7">
    <source>
        <dbReference type="Proteomes" id="UP000233781"/>
    </source>
</evidence>
<evidence type="ECO:0000259" key="5">
    <source>
        <dbReference type="Pfam" id="PF00370"/>
    </source>
</evidence>
<evidence type="ECO:0000256" key="4">
    <source>
        <dbReference type="SAM" id="MobiDB-lite"/>
    </source>
</evidence>
<comment type="caution">
    <text evidence="6">The sequence shown here is derived from an EMBL/GenBank/DDBJ whole genome shotgun (WGS) entry which is preliminary data.</text>
</comment>
<dbReference type="PANTHER" id="PTHR43095:SF2">
    <property type="entry name" value="GLUCONOKINASE"/>
    <property type="match status" value="1"/>
</dbReference>
<keyword evidence="3 6" id="KW-0418">Kinase</keyword>
<gene>
    <name evidence="6" type="ORF">ATL31_2102</name>
</gene>
<dbReference type="RefSeq" id="WP_101395714.1">
    <property type="nucleotide sequence ID" value="NZ_PJNE01000001.1"/>
</dbReference>
<comment type="similarity">
    <text evidence="1">Belongs to the FGGY kinase family.</text>
</comment>
<dbReference type="PANTHER" id="PTHR43095">
    <property type="entry name" value="SUGAR KINASE"/>
    <property type="match status" value="1"/>
</dbReference>
<reference evidence="6 7" key="1">
    <citation type="submission" date="2017-12" db="EMBL/GenBank/DDBJ databases">
        <title>Sequencing the genomes of 1000 Actinobacteria strains.</title>
        <authorList>
            <person name="Klenk H.-P."/>
        </authorList>
    </citation>
    <scope>NUCLEOTIDE SEQUENCE [LARGE SCALE GENOMIC DNA]</scope>
    <source>
        <strain evidence="6 7">DSM 12806</strain>
    </source>
</reference>
<evidence type="ECO:0000313" key="6">
    <source>
        <dbReference type="EMBL" id="PKW27264.1"/>
    </source>
</evidence>
<dbReference type="GO" id="GO:0005975">
    <property type="term" value="P:carbohydrate metabolic process"/>
    <property type="evidence" value="ECO:0007669"/>
    <property type="project" value="InterPro"/>
</dbReference>
<dbReference type="Pfam" id="PF00370">
    <property type="entry name" value="FGGY_N"/>
    <property type="match status" value="1"/>
</dbReference>
<evidence type="ECO:0000256" key="1">
    <source>
        <dbReference type="ARBA" id="ARBA00009156"/>
    </source>
</evidence>
<proteinExistence type="inferred from homology"/>
<keyword evidence="7" id="KW-1185">Reference proteome</keyword>
<dbReference type="InterPro" id="IPR043129">
    <property type="entry name" value="ATPase_NBD"/>
</dbReference>
<protein>
    <submittedName>
        <fullName evidence="6">Sugar (Pentulose or hexulose) kinase</fullName>
    </submittedName>
</protein>
<evidence type="ECO:0000256" key="3">
    <source>
        <dbReference type="ARBA" id="ARBA00022777"/>
    </source>
</evidence>
<keyword evidence="2" id="KW-0808">Transferase</keyword>
<dbReference type="AlphaFoldDB" id="A0A2N3YK81"/>
<dbReference type="SUPFAM" id="SSF53067">
    <property type="entry name" value="Actin-like ATPase domain"/>
    <property type="match status" value="2"/>
</dbReference>
<feature type="region of interest" description="Disordered" evidence="4">
    <location>
        <begin position="458"/>
        <end position="479"/>
    </location>
</feature>
<dbReference type="GO" id="GO:0016301">
    <property type="term" value="F:kinase activity"/>
    <property type="evidence" value="ECO:0007669"/>
    <property type="project" value="UniProtKB-KW"/>
</dbReference>
<dbReference type="InterPro" id="IPR050406">
    <property type="entry name" value="FGGY_Carb_Kinase"/>
</dbReference>